<protein>
    <submittedName>
        <fullName evidence="9">Sugar ABC transporter permease</fullName>
    </submittedName>
</protein>
<evidence type="ECO:0000256" key="7">
    <source>
        <dbReference type="SAM" id="Phobius"/>
    </source>
</evidence>
<keyword evidence="4 7" id="KW-0812">Transmembrane</keyword>
<sequence>MESFIKNRQSLLMLLPAIVLFGIFVFWPTLYTFYLSFFDWNMVSSKKEFVGLENYIAVFTDSESYAVLWNTVVYILILMVLNFIVPYVLAFVLQFMIPKFKDFFKSAFFLPSFISMVVGSMIYNWMLNPSSGPVAEIAGFMGMSIPNWTTSQNLVILVICYITAWKVFGYNFITLYAAVASISEEIIENARLDNVPTWRLFLDIVLPMSSSAGLFVLINTIVTGLQYVYTPISVVTSGGPDGASSNLVYESYEQAFVLFDTGYSAAFSMVTLLLFAILLLVQIRVSERSVYYEN</sequence>
<dbReference type="PROSITE" id="PS50928">
    <property type="entry name" value="ABC_TM1"/>
    <property type="match status" value="1"/>
</dbReference>
<evidence type="ECO:0000313" key="10">
    <source>
        <dbReference type="Proteomes" id="UP001164714"/>
    </source>
</evidence>
<accession>A0AA47G9B5</accession>
<evidence type="ECO:0000256" key="2">
    <source>
        <dbReference type="ARBA" id="ARBA00022448"/>
    </source>
</evidence>
<keyword evidence="5 7" id="KW-1133">Transmembrane helix</keyword>
<dbReference type="Gene3D" id="1.10.3720.10">
    <property type="entry name" value="MetI-like"/>
    <property type="match status" value="1"/>
</dbReference>
<feature type="transmembrane region" description="Helical" evidence="7">
    <location>
        <begin position="12"/>
        <end position="34"/>
    </location>
</feature>
<dbReference type="AlphaFoldDB" id="A0AA47G9B5"/>
<keyword evidence="6 7" id="KW-0472">Membrane</keyword>
<dbReference type="SUPFAM" id="SSF161098">
    <property type="entry name" value="MetI-like"/>
    <property type="match status" value="1"/>
</dbReference>
<dbReference type="Proteomes" id="UP001164714">
    <property type="component" value="Chromosome"/>
</dbReference>
<evidence type="ECO:0000313" key="9">
    <source>
        <dbReference type="EMBL" id="WAT24708.1"/>
    </source>
</evidence>
<reference evidence="9" key="1">
    <citation type="submission" date="2022-12" db="EMBL/GenBank/DDBJ databases">
        <title>Whole genome sequence analysis of a duck derived balloon bacteium Aerococcus urinaeequi henan2020.</title>
        <authorList>
            <person name="Zhang H."/>
            <person name="Qiao H.X."/>
            <person name="Bian C.Z."/>
            <person name="Shu J.C."/>
        </authorList>
    </citation>
    <scope>NUCLEOTIDE SEQUENCE</scope>
    <source>
        <strain evidence="9">2020-HN-1</strain>
    </source>
</reference>
<dbReference type="EMBL" id="CP114063">
    <property type="protein sequence ID" value="WAT24708.1"/>
    <property type="molecule type" value="Genomic_DNA"/>
</dbReference>
<feature type="transmembrane region" description="Helical" evidence="7">
    <location>
        <begin position="72"/>
        <end position="95"/>
    </location>
</feature>
<name>A0AA47G9B5_9LACT</name>
<feature type="transmembrane region" description="Helical" evidence="7">
    <location>
        <begin position="154"/>
        <end position="179"/>
    </location>
</feature>
<evidence type="ECO:0000256" key="5">
    <source>
        <dbReference type="ARBA" id="ARBA00022989"/>
    </source>
</evidence>
<evidence type="ECO:0000256" key="3">
    <source>
        <dbReference type="ARBA" id="ARBA00022475"/>
    </source>
</evidence>
<keyword evidence="3" id="KW-1003">Cell membrane</keyword>
<evidence type="ECO:0000256" key="6">
    <source>
        <dbReference type="ARBA" id="ARBA00023136"/>
    </source>
</evidence>
<feature type="domain" description="ABC transmembrane type-1" evidence="8">
    <location>
        <begin position="68"/>
        <end position="282"/>
    </location>
</feature>
<evidence type="ECO:0000256" key="4">
    <source>
        <dbReference type="ARBA" id="ARBA00022692"/>
    </source>
</evidence>
<dbReference type="GO" id="GO:0005886">
    <property type="term" value="C:plasma membrane"/>
    <property type="evidence" value="ECO:0007669"/>
    <property type="project" value="UniProtKB-SubCell"/>
</dbReference>
<dbReference type="InterPro" id="IPR035906">
    <property type="entry name" value="MetI-like_sf"/>
</dbReference>
<dbReference type="PANTHER" id="PTHR30193">
    <property type="entry name" value="ABC TRANSPORTER PERMEASE PROTEIN"/>
    <property type="match status" value="1"/>
</dbReference>
<dbReference type="PANTHER" id="PTHR30193:SF37">
    <property type="entry name" value="INNER MEMBRANE ABC TRANSPORTER PERMEASE PROTEIN YCJO"/>
    <property type="match status" value="1"/>
</dbReference>
<dbReference type="CDD" id="cd06261">
    <property type="entry name" value="TM_PBP2"/>
    <property type="match status" value="1"/>
</dbReference>
<keyword evidence="2" id="KW-0813">Transport</keyword>
<feature type="transmembrane region" description="Helical" evidence="7">
    <location>
        <begin position="262"/>
        <end position="281"/>
    </location>
</feature>
<dbReference type="InterPro" id="IPR051393">
    <property type="entry name" value="ABC_transporter_permease"/>
</dbReference>
<proteinExistence type="predicted"/>
<dbReference type="RefSeq" id="WP_269105099.1">
    <property type="nucleotide sequence ID" value="NZ_CP114063.1"/>
</dbReference>
<organism evidence="9 10">
    <name type="scientific">Aerococcus urinaeequi</name>
    <dbReference type="NCBI Taxonomy" id="51665"/>
    <lineage>
        <taxon>Bacteria</taxon>
        <taxon>Bacillati</taxon>
        <taxon>Bacillota</taxon>
        <taxon>Bacilli</taxon>
        <taxon>Lactobacillales</taxon>
        <taxon>Aerococcaceae</taxon>
        <taxon>Aerococcus</taxon>
    </lineage>
</organism>
<evidence type="ECO:0000256" key="1">
    <source>
        <dbReference type="ARBA" id="ARBA00004651"/>
    </source>
</evidence>
<dbReference type="GO" id="GO:0055085">
    <property type="term" value="P:transmembrane transport"/>
    <property type="evidence" value="ECO:0007669"/>
    <property type="project" value="InterPro"/>
</dbReference>
<comment type="subcellular location">
    <subcellularLocation>
        <location evidence="1">Cell membrane</location>
        <topology evidence="1">Multi-pass membrane protein</topology>
    </subcellularLocation>
</comment>
<evidence type="ECO:0000259" key="8">
    <source>
        <dbReference type="PROSITE" id="PS50928"/>
    </source>
</evidence>
<feature type="transmembrane region" description="Helical" evidence="7">
    <location>
        <begin position="200"/>
        <end position="222"/>
    </location>
</feature>
<gene>
    <name evidence="9" type="ORF">OZ415_00965</name>
</gene>
<feature type="transmembrane region" description="Helical" evidence="7">
    <location>
        <begin position="107"/>
        <end position="126"/>
    </location>
</feature>
<dbReference type="InterPro" id="IPR000515">
    <property type="entry name" value="MetI-like"/>
</dbReference>